<reference evidence="2" key="1">
    <citation type="submission" date="2017-09" db="EMBL/GenBank/DDBJ databases">
        <title>Depth-based differentiation of microbial function through sediment-hosted aquifers and enrichment of novel symbionts in the deep terrestrial subsurface.</title>
        <authorList>
            <person name="Probst A.J."/>
            <person name="Ladd B."/>
            <person name="Jarett J.K."/>
            <person name="Geller-Mcgrath D.E."/>
            <person name="Sieber C.M.K."/>
            <person name="Emerson J.B."/>
            <person name="Anantharaman K."/>
            <person name="Thomas B.C."/>
            <person name="Malmstrom R."/>
            <person name="Stieglmeier M."/>
            <person name="Klingl A."/>
            <person name="Woyke T."/>
            <person name="Ryan C.M."/>
            <person name="Banfield J.F."/>
        </authorList>
    </citation>
    <scope>NUCLEOTIDE SEQUENCE [LARGE SCALE GENOMIC DNA]</scope>
</reference>
<comment type="caution">
    <text evidence="1">The sequence shown here is derived from an EMBL/GenBank/DDBJ whole genome shotgun (WGS) entry which is preliminary data.</text>
</comment>
<proteinExistence type="predicted"/>
<dbReference type="AlphaFoldDB" id="A0A2H0UB96"/>
<gene>
    <name evidence="1" type="ORF">COU18_03315</name>
</gene>
<evidence type="ECO:0000313" key="2">
    <source>
        <dbReference type="Proteomes" id="UP000231192"/>
    </source>
</evidence>
<dbReference type="EMBL" id="PFBK01000008">
    <property type="protein sequence ID" value="PIR83681.1"/>
    <property type="molecule type" value="Genomic_DNA"/>
</dbReference>
<name>A0A2H0UB96_9BACT</name>
<evidence type="ECO:0000313" key="1">
    <source>
        <dbReference type="EMBL" id="PIR83681.1"/>
    </source>
</evidence>
<organism evidence="1 2">
    <name type="scientific">Candidatus Kaiserbacteria bacterium CG10_big_fil_rev_8_21_14_0_10_51_14</name>
    <dbReference type="NCBI Taxonomy" id="1974610"/>
    <lineage>
        <taxon>Bacteria</taxon>
        <taxon>Candidatus Kaiseribacteriota</taxon>
    </lineage>
</organism>
<accession>A0A2H0UB96</accession>
<protein>
    <submittedName>
        <fullName evidence="1">Uncharacterized protein</fullName>
    </submittedName>
</protein>
<dbReference type="Proteomes" id="UP000231192">
    <property type="component" value="Unassembled WGS sequence"/>
</dbReference>
<sequence length="81" mass="9756">MHYPYYNKMVYGSSNPDGRSWREDGEFNPHPGEFLAFFVFLQNDLWIEKMMPRNIHRAPHFLELFKSRFSCCIKKEAFSFA</sequence>